<dbReference type="PANTHER" id="PTHR34047:SF7">
    <property type="entry name" value="RNA-DIRECTED DNA POLYMERASE"/>
    <property type="match status" value="1"/>
</dbReference>
<keyword evidence="3" id="KW-0548">Nucleotidyltransferase</keyword>
<dbReference type="EC" id="2.7.7.49" evidence="1"/>
<dbReference type="GO" id="GO:0051607">
    <property type="term" value="P:defense response to virus"/>
    <property type="evidence" value="ECO:0007669"/>
    <property type="project" value="UniProtKB-KW"/>
</dbReference>
<dbReference type="SUPFAM" id="SSF56672">
    <property type="entry name" value="DNA/RNA polymerases"/>
    <property type="match status" value="1"/>
</dbReference>
<dbReference type="GO" id="GO:0003723">
    <property type="term" value="F:RNA binding"/>
    <property type="evidence" value="ECO:0007669"/>
    <property type="project" value="InterPro"/>
</dbReference>
<evidence type="ECO:0000256" key="7">
    <source>
        <dbReference type="ARBA" id="ARBA00023118"/>
    </source>
</evidence>
<dbReference type="PRINTS" id="PR00866">
    <property type="entry name" value="RNADNAPOLMS"/>
</dbReference>
<dbReference type="RefSeq" id="WP_183370668.1">
    <property type="nucleotide sequence ID" value="NZ_BAABHL010000122.1"/>
</dbReference>
<dbReference type="CDD" id="cd03487">
    <property type="entry name" value="RT_Bac_retron_II"/>
    <property type="match status" value="1"/>
</dbReference>
<evidence type="ECO:0000256" key="4">
    <source>
        <dbReference type="ARBA" id="ARBA00022723"/>
    </source>
</evidence>
<comment type="catalytic activity">
    <reaction evidence="9">
        <text>DNA(n) + a 2'-deoxyribonucleoside 5'-triphosphate = DNA(n+1) + diphosphate</text>
        <dbReference type="Rhea" id="RHEA:22508"/>
        <dbReference type="Rhea" id="RHEA-COMP:17339"/>
        <dbReference type="Rhea" id="RHEA-COMP:17340"/>
        <dbReference type="ChEBI" id="CHEBI:33019"/>
        <dbReference type="ChEBI" id="CHEBI:61560"/>
        <dbReference type="ChEBI" id="CHEBI:173112"/>
        <dbReference type="EC" id="2.7.7.49"/>
    </reaction>
</comment>
<evidence type="ECO:0000256" key="9">
    <source>
        <dbReference type="ARBA" id="ARBA00048173"/>
    </source>
</evidence>
<sequence>MTGQGLEPPQRFTGHDANAMGFAVSRRMMRLRPAERADAWTWLTLQEMFADTVWPDDADEIAQAVLAVYPEPPSRIQEALTAVIVAMPGRREPFAADPGSSSPVFDVRQIADVEELAAWQNLSMPELDWFAARGRGSRRAPTRLRHYRVWQIPKRHGGLRIIEAPKERLATIQRRILDDVLAHVPPHPAAHGFVRGRSVTSFAGPHALHDVVLRIDLRHCFEHVTYPRVKAVFTAIGYQPGVAAYLTALCTTTIAVDDQRLTDSLHAALLRERHLPQGAPTSPALLNLVLRRTDIRIAGFAAANRLTYTRYGDDLALSGDDVDVGRVLWAVSSIIRDEGFTVHPDKVRVMGEHQRQQLTGLVVNAGPRAARADYDALKALLHNAIRDGGQSQNRAGRDDFRAYVYGRIGWVSTGSQARRRKLTEMAARVDWER</sequence>
<dbReference type="PROSITE" id="PS50878">
    <property type="entry name" value="RT_POL"/>
    <property type="match status" value="1"/>
</dbReference>
<evidence type="ECO:0000313" key="12">
    <source>
        <dbReference type="Proteomes" id="UP000551501"/>
    </source>
</evidence>
<keyword evidence="2" id="KW-0808">Transferase</keyword>
<evidence type="ECO:0000256" key="2">
    <source>
        <dbReference type="ARBA" id="ARBA00022679"/>
    </source>
</evidence>
<dbReference type="EMBL" id="JACIFP010000001">
    <property type="protein sequence ID" value="MBB4135648.1"/>
    <property type="molecule type" value="Genomic_DNA"/>
</dbReference>
<evidence type="ECO:0000256" key="3">
    <source>
        <dbReference type="ARBA" id="ARBA00022695"/>
    </source>
</evidence>
<evidence type="ECO:0000256" key="1">
    <source>
        <dbReference type="ARBA" id="ARBA00012493"/>
    </source>
</evidence>
<evidence type="ECO:0000256" key="5">
    <source>
        <dbReference type="ARBA" id="ARBA00022842"/>
    </source>
</evidence>
<evidence type="ECO:0000256" key="8">
    <source>
        <dbReference type="ARBA" id="ARBA00034120"/>
    </source>
</evidence>
<gene>
    <name evidence="11" type="ORF">BKA16_002200</name>
</gene>
<dbReference type="InterPro" id="IPR051083">
    <property type="entry name" value="GrpII_Intron_Splice-Mob/Def"/>
</dbReference>
<accession>A0A840EZB9</accession>
<dbReference type="GO" id="GO:0003964">
    <property type="term" value="F:RNA-directed DNA polymerase activity"/>
    <property type="evidence" value="ECO:0007669"/>
    <property type="project" value="UniProtKB-KW"/>
</dbReference>
<evidence type="ECO:0000259" key="10">
    <source>
        <dbReference type="PROSITE" id="PS50878"/>
    </source>
</evidence>
<dbReference type="InterPro" id="IPR000123">
    <property type="entry name" value="Reverse_transcriptase_msDNA"/>
</dbReference>
<evidence type="ECO:0000256" key="6">
    <source>
        <dbReference type="ARBA" id="ARBA00022918"/>
    </source>
</evidence>
<protein>
    <recommendedName>
        <fullName evidence="1">RNA-directed DNA polymerase</fullName>
        <ecNumber evidence="1">2.7.7.49</ecNumber>
    </recommendedName>
</protein>
<name>A0A840EZB9_9ACTN</name>
<keyword evidence="4" id="KW-0479">Metal-binding</keyword>
<feature type="domain" description="Reverse transcriptase" evidence="10">
    <location>
        <begin position="133"/>
        <end position="363"/>
    </location>
</feature>
<dbReference type="PANTHER" id="PTHR34047">
    <property type="entry name" value="NUCLEAR INTRON MATURASE 1, MITOCHONDRIAL-RELATED"/>
    <property type="match status" value="1"/>
</dbReference>
<dbReference type="GO" id="GO:0046872">
    <property type="term" value="F:metal ion binding"/>
    <property type="evidence" value="ECO:0007669"/>
    <property type="project" value="UniProtKB-KW"/>
</dbReference>
<keyword evidence="6" id="KW-0695">RNA-directed DNA polymerase</keyword>
<comment type="similarity">
    <text evidence="8">Belongs to the bacterial reverse transcriptase family.</text>
</comment>
<evidence type="ECO:0000313" key="11">
    <source>
        <dbReference type="EMBL" id="MBB4135648.1"/>
    </source>
</evidence>
<dbReference type="Pfam" id="PF00078">
    <property type="entry name" value="RVT_1"/>
    <property type="match status" value="1"/>
</dbReference>
<organism evidence="11 12">
    <name type="scientific">Gordonia humi</name>
    <dbReference type="NCBI Taxonomy" id="686429"/>
    <lineage>
        <taxon>Bacteria</taxon>
        <taxon>Bacillati</taxon>
        <taxon>Actinomycetota</taxon>
        <taxon>Actinomycetes</taxon>
        <taxon>Mycobacteriales</taxon>
        <taxon>Gordoniaceae</taxon>
        <taxon>Gordonia</taxon>
    </lineage>
</organism>
<dbReference type="InterPro" id="IPR043502">
    <property type="entry name" value="DNA/RNA_pol_sf"/>
</dbReference>
<keyword evidence="12" id="KW-1185">Reference proteome</keyword>
<dbReference type="AlphaFoldDB" id="A0A840EZB9"/>
<keyword evidence="7" id="KW-0051">Antiviral defense</keyword>
<dbReference type="InterPro" id="IPR000477">
    <property type="entry name" value="RT_dom"/>
</dbReference>
<proteinExistence type="inferred from homology"/>
<reference evidence="11 12" key="1">
    <citation type="submission" date="2020-08" db="EMBL/GenBank/DDBJ databases">
        <title>Sequencing the genomes of 1000 actinobacteria strains.</title>
        <authorList>
            <person name="Klenk H.-P."/>
        </authorList>
    </citation>
    <scope>NUCLEOTIDE SEQUENCE [LARGE SCALE GENOMIC DNA]</scope>
    <source>
        <strain evidence="11 12">DSM 45298</strain>
    </source>
</reference>
<keyword evidence="5" id="KW-0460">Magnesium</keyword>
<dbReference type="Proteomes" id="UP000551501">
    <property type="component" value="Unassembled WGS sequence"/>
</dbReference>
<comment type="caution">
    <text evidence="11">The sequence shown here is derived from an EMBL/GenBank/DDBJ whole genome shotgun (WGS) entry which is preliminary data.</text>
</comment>